<organism evidence="2 3">
    <name type="scientific">Dreissena polymorpha</name>
    <name type="common">Zebra mussel</name>
    <name type="synonym">Mytilus polymorpha</name>
    <dbReference type="NCBI Taxonomy" id="45954"/>
    <lineage>
        <taxon>Eukaryota</taxon>
        <taxon>Metazoa</taxon>
        <taxon>Spiralia</taxon>
        <taxon>Lophotrochozoa</taxon>
        <taxon>Mollusca</taxon>
        <taxon>Bivalvia</taxon>
        <taxon>Autobranchia</taxon>
        <taxon>Heteroconchia</taxon>
        <taxon>Euheterodonta</taxon>
        <taxon>Imparidentia</taxon>
        <taxon>Neoheterodontei</taxon>
        <taxon>Myida</taxon>
        <taxon>Dreissenoidea</taxon>
        <taxon>Dreissenidae</taxon>
        <taxon>Dreissena</taxon>
    </lineage>
</organism>
<evidence type="ECO:0000313" key="3">
    <source>
        <dbReference type="Proteomes" id="UP000828390"/>
    </source>
</evidence>
<dbReference type="AlphaFoldDB" id="A0A9D4MFQ3"/>
<keyword evidence="3" id="KW-1185">Reference proteome</keyword>
<reference evidence="2" key="1">
    <citation type="journal article" date="2019" name="bioRxiv">
        <title>The Genome of the Zebra Mussel, Dreissena polymorpha: A Resource for Invasive Species Research.</title>
        <authorList>
            <person name="McCartney M.A."/>
            <person name="Auch B."/>
            <person name="Kono T."/>
            <person name="Mallez S."/>
            <person name="Zhang Y."/>
            <person name="Obille A."/>
            <person name="Becker A."/>
            <person name="Abrahante J.E."/>
            <person name="Garbe J."/>
            <person name="Badalamenti J.P."/>
            <person name="Herman A."/>
            <person name="Mangelson H."/>
            <person name="Liachko I."/>
            <person name="Sullivan S."/>
            <person name="Sone E.D."/>
            <person name="Koren S."/>
            <person name="Silverstein K.A.T."/>
            <person name="Beckman K.B."/>
            <person name="Gohl D.M."/>
        </authorList>
    </citation>
    <scope>NUCLEOTIDE SEQUENCE</scope>
    <source>
        <strain evidence="2">Duluth1</strain>
        <tissue evidence="2">Whole animal</tissue>
    </source>
</reference>
<protein>
    <submittedName>
        <fullName evidence="2">Uncharacterized protein</fullName>
    </submittedName>
</protein>
<feature type="signal peptide" evidence="1">
    <location>
        <begin position="1"/>
        <end position="20"/>
    </location>
</feature>
<accession>A0A9D4MFQ3</accession>
<keyword evidence="1" id="KW-0732">Signal</keyword>
<gene>
    <name evidence="2" type="ORF">DPMN_038984</name>
</gene>
<feature type="chain" id="PRO_5039502556" evidence="1">
    <location>
        <begin position="21"/>
        <end position="320"/>
    </location>
</feature>
<dbReference type="EMBL" id="JAIWYP010000002">
    <property type="protein sequence ID" value="KAH3875708.1"/>
    <property type="molecule type" value="Genomic_DNA"/>
</dbReference>
<reference evidence="2" key="2">
    <citation type="submission" date="2020-11" db="EMBL/GenBank/DDBJ databases">
        <authorList>
            <person name="McCartney M.A."/>
            <person name="Auch B."/>
            <person name="Kono T."/>
            <person name="Mallez S."/>
            <person name="Becker A."/>
            <person name="Gohl D.M."/>
            <person name="Silverstein K.A.T."/>
            <person name="Koren S."/>
            <person name="Bechman K.B."/>
            <person name="Herman A."/>
            <person name="Abrahante J.E."/>
            <person name="Garbe J."/>
        </authorList>
    </citation>
    <scope>NUCLEOTIDE SEQUENCE</scope>
    <source>
        <strain evidence="2">Duluth1</strain>
        <tissue evidence="2">Whole animal</tissue>
    </source>
</reference>
<dbReference type="Proteomes" id="UP000828390">
    <property type="component" value="Unassembled WGS sequence"/>
</dbReference>
<evidence type="ECO:0000256" key="1">
    <source>
        <dbReference type="SAM" id="SignalP"/>
    </source>
</evidence>
<proteinExistence type="predicted"/>
<evidence type="ECO:0000313" key="2">
    <source>
        <dbReference type="EMBL" id="KAH3875708.1"/>
    </source>
</evidence>
<comment type="caution">
    <text evidence="2">The sequence shown here is derived from an EMBL/GenBank/DDBJ whole genome shotgun (WGS) entry which is preliminary data.</text>
</comment>
<name>A0A9D4MFQ3_DREPO</name>
<dbReference type="OrthoDB" id="6163135at2759"/>
<sequence length="320" mass="30939">MNCIQKGIILSCVFAILVNGQRLRNRVHPRRRPQGGAAGTGMDMHGAAGAAPGMDPIGAAGGPGAAAMLNPMGIGRPFVLGMTAQLVTDLMNGHPGPVPMDIAQEAAAMRAMGMTPDQISDTLGDKMQVRQGFARMGAAAAAQNMLVSAAFGGAAVGGAGGPHYSGADAGAQAHSGAPVDAAGAGPGFDLFGTGAASVGAGVAGHGAPGISSGAGVDMYSPAGAGAGIDPFGAAGAPGVGGAAGLNPMGVGRPIVPGMTAGLVMDLMNGQPGPVPMDIAQEALAMRAMGMTPDQISDTLGDKMQVRQGFARIGAAAAALG</sequence>